<dbReference type="FunFam" id="1.10.1900.10:FF:000004">
    <property type="entry name" value="Polyadenylate-binding protein"/>
    <property type="match status" value="1"/>
</dbReference>
<dbReference type="OrthoDB" id="19742at2759"/>
<dbReference type="SUPFAM" id="SSF63570">
    <property type="entry name" value="PABC (PABP) domain"/>
    <property type="match status" value="1"/>
</dbReference>
<comment type="similarity">
    <text evidence="3">Belongs to the polyadenylate-binding protein type-1 family.</text>
</comment>
<dbReference type="InterPro" id="IPR003954">
    <property type="entry name" value="RRM_euk-type"/>
</dbReference>
<keyword evidence="5" id="KW-0677">Repeat</keyword>
<dbReference type="AlphaFoldDB" id="A0A843WWW6"/>
<dbReference type="InterPro" id="IPR000504">
    <property type="entry name" value="RRM_dom"/>
</dbReference>
<evidence type="ECO:0000259" key="11">
    <source>
        <dbReference type="PROSITE" id="PS50102"/>
    </source>
</evidence>
<dbReference type="PANTHER" id="PTHR48025">
    <property type="entry name" value="OS02G0815200 PROTEIN"/>
    <property type="match status" value="1"/>
</dbReference>
<dbReference type="PROSITE" id="PS50102">
    <property type="entry name" value="RRM"/>
    <property type="match status" value="4"/>
</dbReference>
<dbReference type="Pfam" id="PF00658">
    <property type="entry name" value="MLLE"/>
    <property type="match status" value="1"/>
</dbReference>
<reference evidence="13" key="1">
    <citation type="submission" date="2017-07" db="EMBL/GenBank/DDBJ databases">
        <title>Taro Niue Genome Assembly and Annotation.</title>
        <authorList>
            <person name="Atibalentja N."/>
            <person name="Keating K."/>
            <person name="Fields C.J."/>
        </authorList>
    </citation>
    <scope>NUCLEOTIDE SEQUENCE</scope>
    <source>
        <strain evidence="13">Niue_2</strain>
        <tissue evidence="13">Leaf</tissue>
    </source>
</reference>
<dbReference type="SMART" id="SM00360">
    <property type="entry name" value="RRM"/>
    <property type="match status" value="4"/>
</dbReference>
<dbReference type="SMART" id="SM00517">
    <property type="entry name" value="PolyA"/>
    <property type="match status" value="1"/>
</dbReference>
<dbReference type="Gene3D" id="3.30.70.330">
    <property type="match status" value="4"/>
</dbReference>
<evidence type="ECO:0000256" key="9">
    <source>
        <dbReference type="PROSITE-ProRule" id="PRU00176"/>
    </source>
</evidence>
<protein>
    <recommendedName>
        <fullName evidence="15">PABP</fullName>
    </recommendedName>
</protein>
<feature type="domain" description="RRM" evidence="11">
    <location>
        <begin position="223"/>
        <end position="300"/>
    </location>
</feature>
<keyword evidence="7" id="KW-0539">Nucleus</keyword>
<organism evidence="13 14">
    <name type="scientific">Colocasia esculenta</name>
    <name type="common">Wild taro</name>
    <name type="synonym">Arum esculentum</name>
    <dbReference type="NCBI Taxonomy" id="4460"/>
    <lineage>
        <taxon>Eukaryota</taxon>
        <taxon>Viridiplantae</taxon>
        <taxon>Streptophyta</taxon>
        <taxon>Embryophyta</taxon>
        <taxon>Tracheophyta</taxon>
        <taxon>Spermatophyta</taxon>
        <taxon>Magnoliopsida</taxon>
        <taxon>Liliopsida</taxon>
        <taxon>Araceae</taxon>
        <taxon>Aroideae</taxon>
        <taxon>Colocasieae</taxon>
        <taxon>Colocasia</taxon>
    </lineage>
</organism>
<evidence type="ECO:0000313" key="14">
    <source>
        <dbReference type="Proteomes" id="UP000652761"/>
    </source>
</evidence>
<comment type="function">
    <text evidence="8">Binds the poly(A) tail of mRNA. Appears to be an important mediator of the multiple roles of the poly(A) tail in mRNA biogenesis, stability and translation.</text>
</comment>
<feature type="domain" description="PABC" evidence="12">
    <location>
        <begin position="495"/>
        <end position="572"/>
    </location>
</feature>
<dbReference type="GO" id="GO:0003729">
    <property type="term" value="F:mRNA binding"/>
    <property type="evidence" value="ECO:0007669"/>
    <property type="project" value="TreeGrafter"/>
</dbReference>
<dbReference type="GO" id="GO:0005737">
    <property type="term" value="C:cytoplasm"/>
    <property type="evidence" value="ECO:0007669"/>
    <property type="project" value="UniProtKB-SubCell"/>
</dbReference>
<evidence type="ECO:0000259" key="12">
    <source>
        <dbReference type="PROSITE" id="PS51309"/>
    </source>
</evidence>
<sequence length="592" mass="63707">MAVPAAASVVGAPPATASNAAVSASAGGGGGSGGGVQGAPSASGSLYVGDLQPDVAEGQLLDVFGGVGGLASVRLCRDSATGASLGYAYVNFVSSHDAIRAMETLNHTLVNGRRIRIMWSHRDPDARKSGIGNLFVKNLSESIDSVRLQEIFSQFGKVFSCKVVTSKDGKSKCHGFVQFDSQESANSAIERLHGSDVDGKQIFVSNFVKKSDRVLPSPDAKYTNLYMKNLDEDITEELLQLKFSEFGKITSLAIAKDADGISRGFGFVNFEIPDDARRAMETMNGMQLGSKALYVARAQKRAEREEILRRLYEERRNEIRKNMASNVYIKNIHDSVSDNELWQTFSVCGTITSARVMRDDKGISKGFGFVCFTTSEEANKAKKEDRKAQLQVHYAQHMGGGLSASSSAVLHSGYPPLYYTSPGVISQIPPRQSLMYQPVGMRPGWRPNGFVPLSKSAFQQMPLPMGGQSKYVPNGQPLELNNGSLAPSAISNSGGMEMLSSMLAAASPQQQKQMLGEQLFPLVQKQKSDLAAKITGMLLEMDNSELLLLLESPESLAAKVDEAVQVLKLSKAKVGNNDSLHPGYLSAEVAVN</sequence>
<evidence type="ECO:0008006" key="15">
    <source>
        <dbReference type="Google" id="ProtNLM"/>
    </source>
</evidence>
<dbReference type="Pfam" id="PF00076">
    <property type="entry name" value="RRM_1"/>
    <property type="match status" value="4"/>
</dbReference>
<proteinExistence type="inferred from homology"/>
<evidence type="ECO:0000256" key="5">
    <source>
        <dbReference type="ARBA" id="ARBA00022737"/>
    </source>
</evidence>
<evidence type="ECO:0000256" key="4">
    <source>
        <dbReference type="ARBA" id="ARBA00022490"/>
    </source>
</evidence>
<keyword evidence="14" id="KW-1185">Reference proteome</keyword>
<dbReference type="SUPFAM" id="SSF54928">
    <property type="entry name" value="RNA-binding domain, RBD"/>
    <property type="match status" value="2"/>
</dbReference>
<dbReference type="PROSITE" id="PS51309">
    <property type="entry name" value="PABC"/>
    <property type="match status" value="1"/>
</dbReference>
<evidence type="ECO:0000256" key="2">
    <source>
        <dbReference type="ARBA" id="ARBA00004496"/>
    </source>
</evidence>
<evidence type="ECO:0000256" key="6">
    <source>
        <dbReference type="ARBA" id="ARBA00022884"/>
    </source>
</evidence>
<comment type="subcellular location">
    <subcellularLocation>
        <location evidence="2">Cytoplasm</location>
    </subcellularLocation>
    <subcellularLocation>
        <location evidence="1">Nucleus</location>
    </subcellularLocation>
</comment>
<evidence type="ECO:0000256" key="7">
    <source>
        <dbReference type="ARBA" id="ARBA00023242"/>
    </source>
</evidence>
<comment type="caution">
    <text evidence="13">The sequence shown here is derived from an EMBL/GenBank/DDBJ whole genome shotgun (WGS) entry which is preliminary data.</text>
</comment>
<accession>A0A843WWW6</accession>
<keyword evidence="4" id="KW-0963">Cytoplasm</keyword>
<dbReference type="InterPro" id="IPR012677">
    <property type="entry name" value="Nucleotide-bd_a/b_plait_sf"/>
</dbReference>
<dbReference type="InterPro" id="IPR035979">
    <property type="entry name" value="RBD_domain_sf"/>
</dbReference>
<dbReference type="PANTHER" id="PTHR48025:SF1">
    <property type="entry name" value="RRM DOMAIN-CONTAINING PROTEIN"/>
    <property type="match status" value="1"/>
</dbReference>
<dbReference type="EMBL" id="NMUH01004837">
    <property type="protein sequence ID" value="MQM10988.1"/>
    <property type="molecule type" value="Genomic_DNA"/>
</dbReference>
<keyword evidence="6 9" id="KW-0694">RNA-binding</keyword>
<dbReference type="Proteomes" id="UP000652761">
    <property type="component" value="Unassembled WGS sequence"/>
</dbReference>
<dbReference type="FunFam" id="3.30.70.330:FF:000500">
    <property type="entry name" value="Polyadenylate-binding protein"/>
    <property type="match status" value="1"/>
</dbReference>
<dbReference type="SMART" id="SM00361">
    <property type="entry name" value="RRM_1"/>
    <property type="match status" value="3"/>
</dbReference>
<name>A0A843WWW6_COLES</name>
<dbReference type="Gene3D" id="1.10.1900.10">
    <property type="entry name" value="c-terminal domain of poly(a) binding protein"/>
    <property type="match status" value="1"/>
</dbReference>
<dbReference type="InterPro" id="IPR036053">
    <property type="entry name" value="PABP-dom"/>
</dbReference>
<evidence type="ECO:0000313" key="13">
    <source>
        <dbReference type="EMBL" id="MQM10988.1"/>
    </source>
</evidence>
<dbReference type="GO" id="GO:0005634">
    <property type="term" value="C:nucleus"/>
    <property type="evidence" value="ECO:0007669"/>
    <property type="project" value="UniProtKB-SubCell"/>
</dbReference>
<dbReference type="InterPro" id="IPR050502">
    <property type="entry name" value="Euk_RNA-bind_prot"/>
</dbReference>
<dbReference type="FunFam" id="3.30.70.330:FF:000651">
    <property type="entry name" value="Poly(A) binding protein cytoplasmic 1 like"/>
    <property type="match status" value="1"/>
</dbReference>
<evidence type="ECO:0000256" key="1">
    <source>
        <dbReference type="ARBA" id="ARBA00004123"/>
    </source>
</evidence>
<evidence type="ECO:0000256" key="10">
    <source>
        <dbReference type="SAM" id="Coils"/>
    </source>
</evidence>
<evidence type="ECO:0000256" key="3">
    <source>
        <dbReference type="ARBA" id="ARBA00008557"/>
    </source>
</evidence>
<feature type="domain" description="RRM" evidence="11">
    <location>
        <begin position="44"/>
        <end position="122"/>
    </location>
</feature>
<feature type="domain" description="RRM" evidence="11">
    <location>
        <begin position="132"/>
        <end position="209"/>
    </location>
</feature>
<feature type="domain" description="RRM" evidence="11">
    <location>
        <begin position="325"/>
        <end position="397"/>
    </location>
</feature>
<feature type="coiled-coil region" evidence="10">
    <location>
        <begin position="295"/>
        <end position="322"/>
    </location>
</feature>
<gene>
    <name evidence="13" type="ORF">Taro_043888</name>
</gene>
<keyword evidence="10" id="KW-0175">Coiled coil</keyword>
<dbReference type="InterPro" id="IPR002004">
    <property type="entry name" value="PABP_HYD_C"/>
</dbReference>
<evidence type="ECO:0000256" key="8">
    <source>
        <dbReference type="ARBA" id="ARBA00054110"/>
    </source>
</evidence>